<dbReference type="SUPFAM" id="SSF55347">
    <property type="entry name" value="Glyceraldehyde-3-phosphate dehydrogenase-like, C-terminal domain"/>
    <property type="match status" value="1"/>
</dbReference>
<dbReference type="SUPFAM" id="SSF51735">
    <property type="entry name" value="NAD(P)-binding Rossmann-fold domains"/>
    <property type="match status" value="1"/>
</dbReference>
<dbReference type="AlphaFoldDB" id="A0A0H4PK55"/>
<dbReference type="KEGG" id="camu:CA2015_3998"/>
<dbReference type="Pfam" id="PF19051">
    <property type="entry name" value="GFO_IDH_MocA_C2"/>
    <property type="match status" value="1"/>
</dbReference>
<dbReference type="PATRIC" id="fig|320787.5.peg.4380"/>
<dbReference type="Gene3D" id="3.30.360.10">
    <property type="entry name" value="Dihydrodipicolinate Reductase, domain 2"/>
    <property type="match status" value="1"/>
</dbReference>
<dbReference type="InterPro" id="IPR043906">
    <property type="entry name" value="Gfo/Idh/MocA_OxRdtase_bact_C"/>
</dbReference>
<organism evidence="3 4">
    <name type="scientific">Cyclobacterium amurskyense</name>
    <dbReference type="NCBI Taxonomy" id="320787"/>
    <lineage>
        <taxon>Bacteria</taxon>
        <taxon>Pseudomonadati</taxon>
        <taxon>Bacteroidota</taxon>
        <taxon>Cytophagia</taxon>
        <taxon>Cytophagales</taxon>
        <taxon>Cyclobacteriaceae</taxon>
        <taxon>Cyclobacterium</taxon>
    </lineage>
</organism>
<dbReference type="InterPro" id="IPR050463">
    <property type="entry name" value="Gfo/Idh/MocA_oxidrdct_glycsds"/>
</dbReference>
<sequence>MKDNSRRKFVKQATASAASFYIVPSHVISGLGHKAPSDKLNIAGVGIGGKGRPNLNAMKSENIVALCDTDWSYSKPCFADFPKAKKYYDWRNMFDEMGKDIDAVMVATPDHTHAIVAATALIMDKHVYCQKPLTHSIYESRLLTRLAEIHPVATQMGNQGNSGIDAKELIEWIQNGEIGEVKEVHTWTNRPIWPQGLERPSESMTPPKTMDWDLFLGPAAYRPYHEIYTPWNWRGWWEFGTGAFGDMACHVLDPVYASLNLGYPDQIEGNSSPINTESAPQSEQVKFHFPERPSISGFNLPEVDVYWYDGGLLPFRPDLLPDGIDLMEDRLGGCIFVGTKDTLFCGSGGVGKRLLSGREPKVSSRLRRIPNAKGYKDGPHEQDWIRACKESPESRVQSTSNFAYAGPFNEMVLLGVLAIRLQSLNKTLQWDGPSMQFTNITAGDELKVIESNHFSMRNGRPVFESKYLETKALSAAKEYIRHEYRKGWKLPVELDQL</sequence>
<gene>
    <name evidence="3" type="ORF">CA2015_3998</name>
</gene>
<evidence type="ECO:0000259" key="1">
    <source>
        <dbReference type="Pfam" id="PF01408"/>
    </source>
</evidence>
<evidence type="ECO:0000259" key="2">
    <source>
        <dbReference type="Pfam" id="PF19051"/>
    </source>
</evidence>
<dbReference type="RefSeq" id="WP_048643474.1">
    <property type="nucleotide sequence ID" value="NZ_CP012040.1"/>
</dbReference>
<dbReference type="STRING" id="320787.CA2015_3998"/>
<feature type="domain" description="Gfo/Idh/MocA-like oxidoreductase bacterial type C-terminal" evidence="2">
    <location>
        <begin position="202"/>
        <end position="260"/>
    </location>
</feature>
<name>A0A0H4PK55_9BACT</name>
<dbReference type="Gene3D" id="3.40.50.720">
    <property type="entry name" value="NAD(P)-binding Rossmann-like Domain"/>
    <property type="match status" value="1"/>
</dbReference>
<dbReference type="InterPro" id="IPR036291">
    <property type="entry name" value="NAD(P)-bd_dom_sf"/>
</dbReference>
<accession>A0A0H4PK55</accession>
<protein>
    <submittedName>
        <fullName evidence="3">Myo-inositol 2-dehydrogenase</fullName>
    </submittedName>
</protein>
<dbReference type="PANTHER" id="PTHR43818:SF10">
    <property type="entry name" value="NADH-DEPENDENT DEHYDROGENASE-RELATED"/>
    <property type="match status" value="1"/>
</dbReference>
<dbReference type="Pfam" id="PF01408">
    <property type="entry name" value="GFO_IDH_MocA"/>
    <property type="match status" value="1"/>
</dbReference>
<dbReference type="PANTHER" id="PTHR43818">
    <property type="entry name" value="BCDNA.GH03377"/>
    <property type="match status" value="1"/>
</dbReference>
<evidence type="ECO:0000313" key="3">
    <source>
        <dbReference type="EMBL" id="AKP53358.1"/>
    </source>
</evidence>
<dbReference type="Proteomes" id="UP000036520">
    <property type="component" value="Chromosome"/>
</dbReference>
<feature type="domain" description="Gfo/Idh/MocA-like oxidoreductase N-terminal" evidence="1">
    <location>
        <begin position="42"/>
        <end position="155"/>
    </location>
</feature>
<keyword evidence="4" id="KW-1185">Reference proteome</keyword>
<dbReference type="InterPro" id="IPR000683">
    <property type="entry name" value="Gfo/Idh/MocA-like_OxRdtase_N"/>
</dbReference>
<dbReference type="OrthoDB" id="9763611at2"/>
<reference evidence="3 4" key="1">
    <citation type="submission" date="2015-07" db="EMBL/GenBank/DDBJ databases">
        <authorList>
            <person name="Kim K.M."/>
        </authorList>
    </citation>
    <scope>NUCLEOTIDE SEQUENCE [LARGE SCALE GENOMIC DNA]</scope>
    <source>
        <strain evidence="3 4">KCTC 12363</strain>
    </source>
</reference>
<evidence type="ECO:0000313" key="4">
    <source>
        <dbReference type="Proteomes" id="UP000036520"/>
    </source>
</evidence>
<proteinExistence type="predicted"/>
<dbReference type="EMBL" id="CP012040">
    <property type="protein sequence ID" value="AKP53358.1"/>
    <property type="molecule type" value="Genomic_DNA"/>
</dbReference>
<dbReference type="GO" id="GO:0000166">
    <property type="term" value="F:nucleotide binding"/>
    <property type="evidence" value="ECO:0007669"/>
    <property type="project" value="InterPro"/>
</dbReference>